<reference evidence="2" key="1">
    <citation type="journal article" date="2019" name="Int. J. Syst. Evol. Microbiol.">
        <title>The Global Catalogue of Microorganisms (GCM) 10K type strain sequencing project: providing services to taxonomists for standard genome sequencing and annotation.</title>
        <authorList>
            <consortium name="The Broad Institute Genomics Platform"/>
            <consortium name="The Broad Institute Genome Sequencing Center for Infectious Disease"/>
            <person name="Wu L."/>
            <person name="Ma J."/>
        </authorList>
    </citation>
    <scope>NUCLEOTIDE SEQUENCE [LARGE SCALE GENOMIC DNA]</scope>
    <source>
        <strain evidence="2">CGMCC 1.12477</strain>
    </source>
</reference>
<name>A0ABW4TJG2_9ACTN</name>
<accession>A0ABW4TJG2</accession>
<dbReference type="InterPro" id="IPR027417">
    <property type="entry name" value="P-loop_NTPase"/>
</dbReference>
<evidence type="ECO:0000313" key="1">
    <source>
        <dbReference type="EMBL" id="MFD1945161.1"/>
    </source>
</evidence>
<comment type="caution">
    <text evidence="1">The sequence shown here is derived from an EMBL/GenBank/DDBJ whole genome shotgun (WGS) entry which is preliminary data.</text>
</comment>
<evidence type="ECO:0000313" key="2">
    <source>
        <dbReference type="Proteomes" id="UP001597351"/>
    </source>
</evidence>
<organism evidence="1 2">
    <name type="scientific">Nocardioides aestuarii</name>
    <dbReference type="NCBI Taxonomy" id="252231"/>
    <lineage>
        <taxon>Bacteria</taxon>
        <taxon>Bacillati</taxon>
        <taxon>Actinomycetota</taxon>
        <taxon>Actinomycetes</taxon>
        <taxon>Propionibacteriales</taxon>
        <taxon>Nocardioidaceae</taxon>
        <taxon>Nocardioides</taxon>
    </lineage>
</organism>
<dbReference type="RefSeq" id="WP_343915946.1">
    <property type="nucleotide sequence ID" value="NZ_BAAAJT010000002.1"/>
</dbReference>
<gene>
    <name evidence="1" type="ORF">ACFSDE_00010</name>
</gene>
<dbReference type="Gene3D" id="3.40.50.300">
    <property type="entry name" value="P-loop containing nucleotide triphosphate hydrolases"/>
    <property type="match status" value="1"/>
</dbReference>
<sequence>MSPVVVTLVLAAGAAWESAALTRLGERPDVVVLKRCVDAPDLLASAAAGQADVAVVALDAPGLDHTAVDHLRGHGVRPVAVLPGGPELDAAALRATRIGVRALVGDHELAALPDLVAAGDEPDDTVVRDDRALEQEPLPGPGEAGPVVVVWGPAGAPGRTTLATGLAAEIGRHHRTVLVDADPWGGAVAQQLGIVDEASGLLTAARLVASGQLPERFGSVQRSLDHRLTVVTGLPRADRWVEVRAGVVDHLLDVARGHGVTVVDTGASLERDAALDAGRTGRNTMTIEALEAADEVVVVGGADPVGLARLARGLVELRETVGRVAPWVVVNRMRPTLGWSEQSIAAMLGGLAVPERLHFLPDDRATVDRALVAGRSLAEVGDSAVGRGVAAVAQALVPAAQAAKSR</sequence>
<dbReference type="SUPFAM" id="SSF52540">
    <property type="entry name" value="P-loop containing nucleoside triphosphate hydrolases"/>
    <property type="match status" value="1"/>
</dbReference>
<proteinExistence type="predicted"/>
<dbReference type="Proteomes" id="UP001597351">
    <property type="component" value="Unassembled WGS sequence"/>
</dbReference>
<protein>
    <submittedName>
        <fullName evidence="1">CpaE family protein</fullName>
    </submittedName>
</protein>
<dbReference type="EMBL" id="JBHUGD010000001">
    <property type="protein sequence ID" value="MFD1945161.1"/>
    <property type="molecule type" value="Genomic_DNA"/>
</dbReference>
<keyword evidence="2" id="KW-1185">Reference proteome</keyword>